<organism evidence="2 3">
    <name type="scientific">Prorocentrum cordatum</name>
    <dbReference type="NCBI Taxonomy" id="2364126"/>
    <lineage>
        <taxon>Eukaryota</taxon>
        <taxon>Sar</taxon>
        <taxon>Alveolata</taxon>
        <taxon>Dinophyceae</taxon>
        <taxon>Prorocentrales</taxon>
        <taxon>Prorocentraceae</taxon>
        <taxon>Prorocentrum</taxon>
    </lineage>
</organism>
<feature type="compositionally biased region" description="Low complexity" evidence="1">
    <location>
        <begin position="22"/>
        <end position="59"/>
    </location>
</feature>
<gene>
    <name evidence="2" type="ORF">PCOR1329_LOCUS3807</name>
</gene>
<accession>A0ABN9PKJ4</accession>
<evidence type="ECO:0000313" key="3">
    <source>
        <dbReference type="Proteomes" id="UP001189429"/>
    </source>
</evidence>
<feature type="non-terminal residue" evidence="2">
    <location>
        <position position="79"/>
    </location>
</feature>
<evidence type="ECO:0000313" key="2">
    <source>
        <dbReference type="EMBL" id="CAK0793543.1"/>
    </source>
</evidence>
<evidence type="ECO:0000256" key="1">
    <source>
        <dbReference type="SAM" id="MobiDB-lite"/>
    </source>
</evidence>
<dbReference type="Proteomes" id="UP001189429">
    <property type="component" value="Unassembled WGS sequence"/>
</dbReference>
<feature type="compositionally biased region" description="Low complexity" evidence="1">
    <location>
        <begin position="68"/>
        <end position="79"/>
    </location>
</feature>
<sequence length="79" mass="7860">MERLMAVPPTLRTDIVMGLHLGSSGASSAASTATPAPQASPALPQRSPGAPARYPPRGGQQFSPRGAPPSAAAASLLEA</sequence>
<name>A0ABN9PKJ4_9DINO</name>
<dbReference type="EMBL" id="CAUYUJ010000991">
    <property type="protein sequence ID" value="CAK0793543.1"/>
    <property type="molecule type" value="Genomic_DNA"/>
</dbReference>
<feature type="region of interest" description="Disordered" evidence="1">
    <location>
        <begin position="22"/>
        <end position="79"/>
    </location>
</feature>
<comment type="caution">
    <text evidence="2">The sequence shown here is derived from an EMBL/GenBank/DDBJ whole genome shotgun (WGS) entry which is preliminary data.</text>
</comment>
<proteinExistence type="predicted"/>
<reference evidence="2" key="1">
    <citation type="submission" date="2023-10" db="EMBL/GenBank/DDBJ databases">
        <authorList>
            <person name="Chen Y."/>
            <person name="Shah S."/>
            <person name="Dougan E. K."/>
            <person name="Thang M."/>
            <person name="Chan C."/>
        </authorList>
    </citation>
    <scope>NUCLEOTIDE SEQUENCE [LARGE SCALE GENOMIC DNA]</scope>
</reference>
<keyword evidence="3" id="KW-1185">Reference proteome</keyword>
<protein>
    <submittedName>
        <fullName evidence="2">Uncharacterized protein</fullName>
    </submittedName>
</protein>